<dbReference type="EMBL" id="JAHXZJ010001119">
    <property type="protein sequence ID" value="KAH0553826.1"/>
    <property type="molecule type" value="Genomic_DNA"/>
</dbReference>
<comment type="caution">
    <text evidence="2">The sequence shown here is derived from an EMBL/GenBank/DDBJ whole genome shotgun (WGS) entry which is preliminary data.</text>
</comment>
<proteinExistence type="predicted"/>
<feature type="transmembrane region" description="Helical" evidence="1">
    <location>
        <begin position="55"/>
        <end position="73"/>
    </location>
</feature>
<gene>
    <name evidence="2" type="ORF">KQX54_004980</name>
</gene>
<sequence>MVLRKEKWMKLVVWKQIIFLMLRQFQENSSTIRESKSLIFRFYCGLQGQFKMSKIFMLIVLIAVLATVMINVVDGCKKEKEICSSNGDCCTNYCEDLGFFSECTDRSKPQCAPGKREENGNWFGRRRMLWMLWMLWMPTCSTLSLSTMR</sequence>
<keyword evidence="1" id="KW-1133">Transmembrane helix</keyword>
<keyword evidence="1" id="KW-0472">Membrane</keyword>
<dbReference type="Proteomes" id="UP000826195">
    <property type="component" value="Unassembled WGS sequence"/>
</dbReference>
<organism evidence="2 3">
    <name type="scientific">Cotesia glomerata</name>
    <name type="common">Lepidopteran parasitic wasp</name>
    <name type="synonym">Apanteles glomeratus</name>
    <dbReference type="NCBI Taxonomy" id="32391"/>
    <lineage>
        <taxon>Eukaryota</taxon>
        <taxon>Metazoa</taxon>
        <taxon>Ecdysozoa</taxon>
        <taxon>Arthropoda</taxon>
        <taxon>Hexapoda</taxon>
        <taxon>Insecta</taxon>
        <taxon>Pterygota</taxon>
        <taxon>Neoptera</taxon>
        <taxon>Endopterygota</taxon>
        <taxon>Hymenoptera</taxon>
        <taxon>Apocrita</taxon>
        <taxon>Ichneumonoidea</taxon>
        <taxon>Braconidae</taxon>
        <taxon>Microgastrinae</taxon>
        <taxon>Cotesia</taxon>
    </lineage>
</organism>
<name>A0AAV7ILI9_COTGL</name>
<keyword evidence="1" id="KW-0812">Transmembrane</keyword>
<keyword evidence="3" id="KW-1185">Reference proteome</keyword>
<feature type="transmembrane region" description="Helical" evidence="1">
    <location>
        <begin position="128"/>
        <end position="148"/>
    </location>
</feature>
<dbReference type="AlphaFoldDB" id="A0AAV7ILI9"/>
<protein>
    <submittedName>
        <fullName evidence="2">Uncharacterized protein</fullName>
    </submittedName>
</protein>
<evidence type="ECO:0000256" key="1">
    <source>
        <dbReference type="SAM" id="Phobius"/>
    </source>
</evidence>
<evidence type="ECO:0000313" key="3">
    <source>
        <dbReference type="Proteomes" id="UP000826195"/>
    </source>
</evidence>
<evidence type="ECO:0000313" key="2">
    <source>
        <dbReference type="EMBL" id="KAH0553826.1"/>
    </source>
</evidence>
<accession>A0AAV7ILI9</accession>
<reference evidence="2 3" key="1">
    <citation type="journal article" date="2021" name="J. Hered.">
        <title>A chromosome-level genome assembly of the parasitoid wasp, Cotesia glomerata (Hymenoptera: Braconidae).</title>
        <authorList>
            <person name="Pinto B.J."/>
            <person name="Weis J.J."/>
            <person name="Gamble T."/>
            <person name="Ode P.J."/>
            <person name="Paul R."/>
            <person name="Zaspel J.M."/>
        </authorList>
    </citation>
    <scope>NUCLEOTIDE SEQUENCE [LARGE SCALE GENOMIC DNA]</scope>
    <source>
        <strain evidence="2">CgM1</strain>
    </source>
</reference>